<evidence type="ECO:0000256" key="2">
    <source>
        <dbReference type="ARBA" id="ARBA00022737"/>
    </source>
</evidence>
<dbReference type="PROSITE" id="PS50082">
    <property type="entry name" value="WD_REPEATS_2"/>
    <property type="match status" value="2"/>
</dbReference>
<dbReference type="InterPro" id="IPR015943">
    <property type="entry name" value="WD40/YVTN_repeat-like_dom_sf"/>
</dbReference>
<dbReference type="EMBL" id="JABCKI010005837">
    <property type="protein sequence ID" value="KAG5637355.1"/>
    <property type="molecule type" value="Genomic_DNA"/>
</dbReference>
<name>A0A9P7FU95_9AGAR</name>
<keyword evidence="2" id="KW-0677">Repeat</keyword>
<dbReference type="PROSITE" id="PS00678">
    <property type="entry name" value="WD_REPEATS_1"/>
    <property type="match status" value="1"/>
</dbReference>
<organism evidence="5 6">
    <name type="scientific">Sphagnurus paluster</name>
    <dbReference type="NCBI Taxonomy" id="117069"/>
    <lineage>
        <taxon>Eukaryota</taxon>
        <taxon>Fungi</taxon>
        <taxon>Dikarya</taxon>
        <taxon>Basidiomycota</taxon>
        <taxon>Agaricomycotina</taxon>
        <taxon>Agaricomycetes</taxon>
        <taxon>Agaricomycetidae</taxon>
        <taxon>Agaricales</taxon>
        <taxon>Tricholomatineae</taxon>
        <taxon>Lyophyllaceae</taxon>
        <taxon>Sphagnurus</taxon>
    </lineage>
</organism>
<feature type="repeat" description="WD" evidence="3">
    <location>
        <begin position="137"/>
        <end position="178"/>
    </location>
</feature>
<sequence length="209" mass="21914">MTSDPPSPSSGSTSAPAYTASRNSEPADGAAAKPPIFPANLDINVVPPELKNEGSDWFAVFNADVKRVLDVSLVHTLVHSRSGTSRKSASGTYSTATSKNSTQSTSPPAVGSGDKTVRIWDMLDGSSKVLAIDNPDLLNDDTGVTSVAISPNGRLVAAGSLDCMVYIWDITTVQLVDRLHGHDDSVYSLAFTPDGKGLVSGSLDKTMKY</sequence>
<accession>A0A9P7FU95</accession>
<protein>
    <recommendedName>
        <fullName evidence="7">WD40 repeat-like protein</fullName>
    </recommendedName>
</protein>
<evidence type="ECO:0000313" key="6">
    <source>
        <dbReference type="Proteomes" id="UP000717328"/>
    </source>
</evidence>
<dbReference type="PANTHER" id="PTHR19879:SF9">
    <property type="entry name" value="TRANSCRIPTION INITIATION FACTOR TFIID SUBUNIT 5"/>
    <property type="match status" value="1"/>
</dbReference>
<dbReference type="SMART" id="SM00320">
    <property type="entry name" value="WD40"/>
    <property type="match status" value="3"/>
</dbReference>
<dbReference type="InterPro" id="IPR001680">
    <property type="entry name" value="WD40_rpt"/>
</dbReference>
<gene>
    <name evidence="5" type="ORF">H0H81_004867</name>
</gene>
<evidence type="ECO:0000256" key="3">
    <source>
        <dbReference type="PROSITE-ProRule" id="PRU00221"/>
    </source>
</evidence>
<evidence type="ECO:0000256" key="4">
    <source>
        <dbReference type="SAM" id="MobiDB-lite"/>
    </source>
</evidence>
<evidence type="ECO:0000313" key="5">
    <source>
        <dbReference type="EMBL" id="KAG5637355.1"/>
    </source>
</evidence>
<proteinExistence type="predicted"/>
<feature type="compositionally biased region" description="Polar residues" evidence="4">
    <location>
        <begin position="83"/>
        <end position="107"/>
    </location>
</feature>
<evidence type="ECO:0000256" key="1">
    <source>
        <dbReference type="ARBA" id="ARBA00022574"/>
    </source>
</evidence>
<dbReference type="InterPro" id="IPR019775">
    <property type="entry name" value="WD40_repeat_CS"/>
</dbReference>
<dbReference type="Pfam" id="PF00400">
    <property type="entry name" value="WD40"/>
    <property type="match status" value="3"/>
</dbReference>
<dbReference type="Proteomes" id="UP000717328">
    <property type="component" value="Unassembled WGS sequence"/>
</dbReference>
<reference evidence="5" key="2">
    <citation type="submission" date="2021-10" db="EMBL/GenBank/DDBJ databases">
        <title>Phylogenomics reveals ancestral predisposition of the termite-cultivated fungus Termitomyces towards a domesticated lifestyle.</title>
        <authorList>
            <person name="Auxier B."/>
            <person name="Grum-Grzhimaylo A."/>
            <person name="Cardenas M.E."/>
            <person name="Lodge J.D."/>
            <person name="Laessoe T."/>
            <person name="Pedersen O."/>
            <person name="Smith M.E."/>
            <person name="Kuyper T.W."/>
            <person name="Franco-Molano E.A."/>
            <person name="Baroni T.J."/>
            <person name="Aanen D.K."/>
        </authorList>
    </citation>
    <scope>NUCLEOTIDE SEQUENCE</scope>
    <source>
        <strain evidence="5">D49</strain>
    </source>
</reference>
<evidence type="ECO:0008006" key="7">
    <source>
        <dbReference type="Google" id="ProtNLM"/>
    </source>
</evidence>
<keyword evidence="1 3" id="KW-0853">WD repeat</keyword>
<dbReference type="OrthoDB" id="17410at2759"/>
<feature type="region of interest" description="Disordered" evidence="4">
    <location>
        <begin position="83"/>
        <end position="113"/>
    </location>
</feature>
<feature type="repeat" description="WD" evidence="3">
    <location>
        <begin position="179"/>
        <end position="209"/>
    </location>
</feature>
<comment type="caution">
    <text evidence="5">The sequence shown here is derived from an EMBL/GenBank/DDBJ whole genome shotgun (WGS) entry which is preliminary data.</text>
</comment>
<reference evidence="5" key="1">
    <citation type="submission" date="2021-02" db="EMBL/GenBank/DDBJ databases">
        <authorList>
            <person name="Nieuwenhuis M."/>
            <person name="Van De Peppel L.J.J."/>
        </authorList>
    </citation>
    <scope>NUCLEOTIDE SEQUENCE</scope>
    <source>
        <strain evidence="5">D49</strain>
    </source>
</reference>
<dbReference type="PROSITE" id="PS50294">
    <property type="entry name" value="WD_REPEATS_REGION"/>
    <property type="match status" value="2"/>
</dbReference>
<dbReference type="PANTHER" id="PTHR19879">
    <property type="entry name" value="TRANSCRIPTION INITIATION FACTOR TFIID"/>
    <property type="match status" value="1"/>
</dbReference>
<dbReference type="Gene3D" id="2.130.10.10">
    <property type="entry name" value="YVTN repeat-like/Quinoprotein amine dehydrogenase"/>
    <property type="match status" value="2"/>
</dbReference>
<dbReference type="AlphaFoldDB" id="A0A9P7FU95"/>
<keyword evidence="6" id="KW-1185">Reference proteome</keyword>
<dbReference type="InterPro" id="IPR011047">
    <property type="entry name" value="Quinoprotein_ADH-like_sf"/>
</dbReference>
<feature type="region of interest" description="Disordered" evidence="4">
    <location>
        <begin position="1"/>
        <end position="34"/>
    </location>
</feature>
<feature type="compositionally biased region" description="Low complexity" evidence="4">
    <location>
        <begin position="9"/>
        <end position="21"/>
    </location>
</feature>
<dbReference type="SUPFAM" id="SSF50998">
    <property type="entry name" value="Quinoprotein alcohol dehydrogenase-like"/>
    <property type="match status" value="1"/>
</dbReference>